<name>A0A382ZVX4_9ZZZZ</name>
<feature type="non-terminal residue" evidence="2">
    <location>
        <position position="149"/>
    </location>
</feature>
<dbReference type="SUPFAM" id="SSF53244">
    <property type="entry name" value="MurD-like peptide ligases, peptide-binding domain"/>
    <property type="match status" value="1"/>
</dbReference>
<dbReference type="PANTHER" id="PTHR43445:SF3">
    <property type="entry name" value="UDP-N-ACETYLMURAMATE--L-ALANINE LIGASE"/>
    <property type="match status" value="1"/>
</dbReference>
<dbReference type="Gene3D" id="3.90.190.20">
    <property type="entry name" value="Mur ligase, C-terminal domain"/>
    <property type="match status" value="1"/>
</dbReference>
<reference evidence="2" key="1">
    <citation type="submission" date="2018-05" db="EMBL/GenBank/DDBJ databases">
        <authorList>
            <person name="Lanie J.A."/>
            <person name="Ng W.-L."/>
            <person name="Kazmierczak K.M."/>
            <person name="Andrzejewski T.M."/>
            <person name="Davidsen T.M."/>
            <person name="Wayne K.J."/>
            <person name="Tettelin H."/>
            <person name="Glass J.I."/>
            <person name="Rusch D."/>
            <person name="Podicherti R."/>
            <person name="Tsui H.-C.T."/>
            <person name="Winkler M.E."/>
        </authorList>
    </citation>
    <scope>NUCLEOTIDE SEQUENCE</scope>
</reference>
<dbReference type="InterPro" id="IPR050061">
    <property type="entry name" value="MurCDEF_pg_biosynth"/>
</dbReference>
<dbReference type="GO" id="GO:0005524">
    <property type="term" value="F:ATP binding"/>
    <property type="evidence" value="ECO:0007669"/>
    <property type="project" value="InterPro"/>
</dbReference>
<protein>
    <recommendedName>
        <fullName evidence="1">Mur ligase C-terminal domain-containing protein</fullName>
    </recommendedName>
</protein>
<dbReference type="Gene3D" id="3.40.1190.10">
    <property type="entry name" value="Mur-like, catalytic domain"/>
    <property type="match status" value="1"/>
</dbReference>
<dbReference type="EMBL" id="UINC01186947">
    <property type="protein sequence ID" value="SVD99419.1"/>
    <property type="molecule type" value="Genomic_DNA"/>
</dbReference>
<accession>A0A382ZVX4</accession>
<dbReference type="AlphaFoldDB" id="A0A382ZVX4"/>
<dbReference type="GO" id="GO:0016881">
    <property type="term" value="F:acid-amino acid ligase activity"/>
    <property type="evidence" value="ECO:0007669"/>
    <property type="project" value="InterPro"/>
</dbReference>
<sequence length="149" mass="16628">MTRRVLRYGLDKGRTVDVLGSEVQLRPFGVSCEVRVRRAGKRQTELLGSLHLQVPGQHNLQNALAAVCVGLEAGVTFERIADALADFRGVERRFQFRGEIGGVMVVDDYGHHPTEIQAVLAAARAGLDRRVLVAFQPHRYTRTHQLTEE</sequence>
<gene>
    <name evidence="2" type="ORF">METZ01_LOCUS452273</name>
</gene>
<proteinExistence type="predicted"/>
<dbReference type="InterPro" id="IPR036615">
    <property type="entry name" value="Mur_ligase_C_dom_sf"/>
</dbReference>
<organism evidence="2">
    <name type="scientific">marine metagenome</name>
    <dbReference type="NCBI Taxonomy" id="408172"/>
    <lineage>
        <taxon>unclassified sequences</taxon>
        <taxon>metagenomes</taxon>
        <taxon>ecological metagenomes</taxon>
    </lineage>
</organism>
<evidence type="ECO:0000313" key="2">
    <source>
        <dbReference type="EMBL" id="SVD99419.1"/>
    </source>
</evidence>
<dbReference type="SUPFAM" id="SSF53623">
    <property type="entry name" value="MurD-like peptide ligases, catalytic domain"/>
    <property type="match status" value="1"/>
</dbReference>
<evidence type="ECO:0000259" key="1">
    <source>
        <dbReference type="Pfam" id="PF02875"/>
    </source>
</evidence>
<dbReference type="InterPro" id="IPR004101">
    <property type="entry name" value="Mur_ligase_C"/>
</dbReference>
<dbReference type="Pfam" id="PF02875">
    <property type="entry name" value="Mur_ligase_C"/>
    <property type="match status" value="1"/>
</dbReference>
<dbReference type="InterPro" id="IPR036565">
    <property type="entry name" value="Mur-like_cat_sf"/>
</dbReference>
<dbReference type="PANTHER" id="PTHR43445">
    <property type="entry name" value="UDP-N-ACETYLMURAMATE--L-ALANINE LIGASE-RELATED"/>
    <property type="match status" value="1"/>
</dbReference>
<feature type="domain" description="Mur ligase C-terminal" evidence="1">
    <location>
        <begin position="92"/>
        <end position="137"/>
    </location>
</feature>